<feature type="compositionally biased region" description="Polar residues" evidence="1">
    <location>
        <begin position="78"/>
        <end position="90"/>
    </location>
</feature>
<evidence type="ECO:0000313" key="3">
    <source>
        <dbReference type="Proteomes" id="UP000326067"/>
    </source>
</evidence>
<organism evidence="2 3">
    <name type="scientific">Pseudomonas fluorescens</name>
    <dbReference type="NCBI Taxonomy" id="294"/>
    <lineage>
        <taxon>Bacteria</taxon>
        <taxon>Pseudomonadati</taxon>
        <taxon>Pseudomonadota</taxon>
        <taxon>Gammaproteobacteria</taxon>
        <taxon>Pseudomonadales</taxon>
        <taxon>Pseudomonadaceae</taxon>
        <taxon>Pseudomonas</taxon>
    </lineage>
</organism>
<dbReference type="AlphaFoldDB" id="A0A5E7IB20"/>
<evidence type="ECO:0000256" key="1">
    <source>
        <dbReference type="SAM" id="MobiDB-lite"/>
    </source>
</evidence>
<feature type="region of interest" description="Disordered" evidence="1">
    <location>
        <begin position="78"/>
        <end position="99"/>
    </location>
</feature>
<protein>
    <submittedName>
        <fullName evidence="2">Uncharacterized protein</fullName>
    </submittedName>
</protein>
<evidence type="ECO:0000313" key="2">
    <source>
        <dbReference type="EMBL" id="VVO72852.1"/>
    </source>
</evidence>
<dbReference type="EMBL" id="CABVIC010000001">
    <property type="protein sequence ID" value="VVO72852.1"/>
    <property type="molecule type" value="Genomic_DNA"/>
</dbReference>
<gene>
    <name evidence="2" type="ORF">PS847_01402</name>
</gene>
<sequence>MCRSCEARGVACRDDLPGLASSRAGSLPQWICESTDFRDLTQTPVGASLLAKALDLALTLLDVPTLSEQARYYNGAGSLTTRNASTTSENAGDGWRRLG</sequence>
<reference evidence="2 3" key="1">
    <citation type="submission" date="2019-09" db="EMBL/GenBank/DDBJ databases">
        <authorList>
            <person name="Chandra G."/>
            <person name="Truman W A."/>
        </authorList>
    </citation>
    <scope>NUCLEOTIDE SEQUENCE [LARGE SCALE GENOMIC DNA]</scope>
    <source>
        <strain evidence="2">PS847</strain>
    </source>
</reference>
<dbReference type="Proteomes" id="UP000326067">
    <property type="component" value="Unassembled WGS sequence"/>
</dbReference>
<accession>A0A5E7IB20</accession>
<name>A0A5E7IB20_PSEFL</name>
<proteinExistence type="predicted"/>